<evidence type="ECO:0000313" key="3">
    <source>
        <dbReference type="Proteomes" id="UP001458946"/>
    </source>
</evidence>
<dbReference type="Proteomes" id="UP001458946">
    <property type="component" value="Unassembled WGS sequence"/>
</dbReference>
<organism evidence="2 3">
    <name type="scientific">Deinococcus xinjiangensis</name>
    <dbReference type="NCBI Taxonomy" id="457454"/>
    <lineage>
        <taxon>Bacteria</taxon>
        <taxon>Thermotogati</taxon>
        <taxon>Deinococcota</taxon>
        <taxon>Deinococci</taxon>
        <taxon>Deinococcales</taxon>
        <taxon>Deinococcaceae</taxon>
        <taxon>Deinococcus</taxon>
    </lineage>
</organism>
<name>A0ABP9VBA6_9DEIO</name>
<dbReference type="EMBL" id="BAABRN010000009">
    <property type="protein sequence ID" value="GAA5501470.1"/>
    <property type="molecule type" value="Genomic_DNA"/>
</dbReference>
<proteinExistence type="predicted"/>
<gene>
    <name evidence="2" type="ORF">Dxin01_01202</name>
</gene>
<comment type="caution">
    <text evidence="2">The sequence shown here is derived from an EMBL/GenBank/DDBJ whole genome shotgun (WGS) entry which is preliminary data.</text>
</comment>
<evidence type="ECO:0000313" key="2">
    <source>
        <dbReference type="EMBL" id="GAA5501470.1"/>
    </source>
</evidence>
<protein>
    <recommendedName>
        <fullName evidence="1">DUF2089 domain-containing protein</fullName>
    </recommendedName>
</protein>
<dbReference type="RefSeq" id="WP_353541436.1">
    <property type="nucleotide sequence ID" value="NZ_BAABRN010000009.1"/>
</dbReference>
<dbReference type="InterPro" id="IPR018658">
    <property type="entry name" value="DUF2089"/>
</dbReference>
<accession>A0ABP9VBA6</accession>
<reference evidence="2 3" key="1">
    <citation type="submission" date="2024-02" db="EMBL/GenBank/DDBJ databases">
        <title>Deinococcus xinjiangensis NBRC 107630.</title>
        <authorList>
            <person name="Ichikawa N."/>
            <person name="Katano-Makiyama Y."/>
            <person name="Hidaka K."/>
        </authorList>
    </citation>
    <scope>NUCLEOTIDE SEQUENCE [LARGE SCALE GENOMIC DNA]</scope>
    <source>
        <strain evidence="2 3">NBRC 107630</strain>
    </source>
</reference>
<keyword evidence="3" id="KW-1185">Reference proteome</keyword>
<feature type="domain" description="DUF2089" evidence="1">
    <location>
        <begin position="41"/>
        <end position="87"/>
    </location>
</feature>
<evidence type="ECO:0000259" key="1">
    <source>
        <dbReference type="Pfam" id="PF09862"/>
    </source>
</evidence>
<dbReference type="Pfam" id="PF09862">
    <property type="entry name" value="DUF2089"/>
    <property type="match status" value="1"/>
</dbReference>
<sequence length="117" mass="13463">MRPLPIPFPDETESPLVTEFRFPTSGTTVRGVFELNEFATLTPENLEFLRLYIKVRGNLKEVERVLGLSYPTVRARFDTLLRAIGYEPELADPQDEVLEKLERGEITADEAARKLRR</sequence>